<evidence type="ECO:0000313" key="1">
    <source>
        <dbReference type="EMBL" id="CAH8249442.1"/>
    </source>
</evidence>
<proteinExistence type="predicted"/>
<name>A0ABM9GBC1_9BACL</name>
<protein>
    <submittedName>
        <fullName evidence="1">Uncharacterized protein</fullName>
    </submittedName>
</protein>
<sequence>MKAKIIVLVSGDVYEDVEINEVRKGVLPKEMDSMVELSFGKTRIYINAAMIVSLEPDVQVKAL</sequence>
<accession>A0ABM9GBC1</accession>
<dbReference type="EMBL" id="CALYLO010000016">
    <property type="protein sequence ID" value="CAH8249442.1"/>
    <property type="molecule type" value="Genomic_DNA"/>
</dbReference>
<comment type="caution">
    <text evidence="1">The sequence shown here is derived from an EMBL/GenBank/DDBJ whole genome shotgun (WGS) entry which is preliminary data.</text>
</comment>
<dbReference type="RefSeq" id="WP_213428841.1">
    <property type="nucleotide sequence ID" value="NZ_AP031286.1"/>
</dbReference>
<dbReference type="Proteomes" id="UP001154322">
    <property type="component" value="Unassembled WGS sequence"/>
</dbReference>
<reference evidence="1" key="1">
    <citation type="submission" date="2022-06" db="EMBL/GenBank/DDBJ databases">
        <authorList>
            <person name="Dietemann V."/>
            <person name="Ory F."/>
            <person name="Dainat B."/>
            <person name="Oberhansli S."/>
        </authorList>
    </citation>
    <scope>NUCLEOTIDE SEQUENCE</scope>
    <source>
        <strain evidence="1">Ena-SAMPLE-TAB-26-04-2022-14:26:32:270-5432</strain>
    </source>
</reference>
<evidence type="ECO:0000313" key="2">
    <source>
        <dbReference type="Proteomes" id="UP001154322"/>
    </source>
</evidence>
<gene>
    <name evidence="1" type="ORF">WJ0W_006627</name>
</gene>
<keyword evidence="2" id="KW-1185">Reference proteome</keyword>
<organism evidence="1 2">
    <name type="scientific">Paenibacillus melissococcoides</name>
    <dbReference type="NCBI Taxonomy" id="2912268"/>
    <lineage>
        <taxon>Bacteria</taxon>
        <taxon>Bacillati</taxon>
        <taxon>Bacillota</taxon>
        <taxon>Bacilli</taxon>
        <taxon>Bacillales</taxon>
        <taxon>Paenibacillaceae</taxon>
        <taxon>Paenibacillus</taxon>
    </lineage>
</organism>